<dbReference type="PROSITE" id="PS50928">
    <property type="entry name" value="ABC_TM1"/>
    <property type="match status" value="1"/>
</dbReference>
<dbReference type="InterPro" id="IPR035906">
    <property type="entry name" value="MetI-like_sf"/>
</dbReference>
<evidence type="ECO:0000313" key="12">
    <source>
        <dbReference type="EMBL" id="EFO95987.1"/>
    </source>
</evidence>
<feature type="transmembrane region" description="Helical" evidence="10">
    <location>
        <begin position="570"/>
        <end position="588"/>
    </location>
</feature>
<evidence type="ECO:0000256" key="4">
    <source>
        <dbReference type="ARBA" id="ARBA00022475"/>
    </source>
</evidence>
<evidence type="ECO:0000256" key="6">
    <source>
        <dbReference type="ARBA" id="ARBA00022729"/>
    </source>
</evidence>
<gene>
    <name evidence="12" type="ORF">CRE_07965</name>
</gene>
<keyword evidence="7 10" id="KW-1133">Transmembrane helix</keyword>
<dbReference type="PANTHER" id="PTHR35936">
    <property type="entry name" value="MEMBRANE-BOUND LYTIC MUREIN TRANSGLYCOSYLASE F"/>
    <property type="match status" value="1"/>
</dbReference>
<dbReference type="InterPro" id="IPR001320">
    <property type="entry name" value="Iontro_rcpt_C"/>
</dbReference>
<keyword evidence="5 10" id="KW-0812">Transmembrane</keyword>
<name>E3NUM6_CAERE</name>
<evidence type="ECO:0000256" key="8">
    <source>
        <dbReference type="ARBA" id="ARBA00023136"/>
    </source>
</evidence>
<keyword evidence="4" id="KW-1003">Cell membrane</keyword>
<dbReference type="InterPro" id="IPR001638">
    <property type="entry name" value="Solute-binding_3/MltF_N"/>
</dbReference>
<dbReference type="AlphaFoldDB" id="E3NUM6"/>
<evidence type="ECO:0000256" key="2">
    <source>
        <dbReference type="ARBA" id="ARBA00008685"/>
    </source>
</evidence>
<keyword evidence="8 10" id="KW-0472">Membrane</keyword>
<dbReference type="Gene3D" id="3.40.190.10">
    <property type="entry name" value="Periplasmic binding protein-like II"/>
    <property type="match status" value="4"/>
</dbReference>
<feature type="domain" description="ABC transmembrane type-1" evidence="11">
    <location>
        <begin position="564"/>
        <end position="753"/>
    </location>
</feature>
<dbReference type="GO" id="GO:0015276">
    <property type="term" value="F:ligand-gated monoatomic ion channel activity"/>
    <property type="evidence" value="ECO:0007669"/>
    <property type="project" value="InterPro"/>
</dbReference>
<evidence type="ECO:0000256" key="7">
    <source>
        <dbReference type="ARBA" id="ARBA00022989"/>
    </source>
</evidence>
<feature type="transmembrane region" description="Helical" evidence="10">
    <location>
        <begin position="734"/>
        <end position="756"/>
    </location>
</feature>
<dbReference type="OrthoDB" id="6500454at2759"/>
<evidence type="ECO:0000256" key="9">
    <source>
        <dbReference type="SAM" id="MobiDB-lite"/>
    </source>
</evidence>
<protein>
    <recommendedName>
        <fullName evidence="11">ABC transmembrane type-1 domain-containing protein</fullName>
    </recommendedName>
</protein>
<dbReference type="NCBIfam" id="TIGR01726">
    <property type="entry name" value="HEQRo_perm_3TM"/>
    <property type="match status" value="1"/>
</dbReference>
<dbReference type="InterPro" id="IPR000515">
    <property type="entry name" value="MetI-like"/>
</dbReference>
<dbReference type="InParanoid" id="E3NUM6"/>
<reference evidence="12" key="1">
    <citation type="submission" date="2007-07" db="EMBL/GenBank/DDBJ databases">
        <title>PCAP assembly of the Caenorhabditis remanei genome.</title>
        <authorList>
            <consortium name="The Caenorhabditis remanei Sequencing Consortium"/>
            <person name="Wilson R.K."/>
        </authorList>
    </citation>
    <scope>NUCLEOTIDE SEQUENCE [LARGE SCALE GENOMIC DNA]</scope>
    <source>
        <strain evidence="12">PB4641</strain>
    </source>
</reference>
<organism evidence="13">
    <name type="scientific">Caenorhabditis remanei</name>
    <name type="common">Caenorhabditis vulgaris</name>
    <dbReference type="NCBI Taxonomy" id="31234"/>
    <lineage>
        <taxon>Eukaryota</taxon>
        <taxon>Metazoa</taxon>
        <taxon>Ecdysozoa</taxon>
        <taxon>Nematoda</taxon>
        <taxon>Chromadorea</taxon>
        <taxon>Rhabditida</taxon>
        <taxon>Rhabditina</taxon>
        <taxon>Rhabditomorpha</taxon>
        <taxon>Rhabditoidea</taxon>
        <taxon>Rhabditidae</taxon>
        <taxon>Peloderinae</taxon>
        <taxon>Caenorhabditis</taxon>
    </lineage>
</organism>
<evidence type="ECO:0000259" key="11">
    <source>
        <dbReference type="PROSITE" id="PS50928"/>
    </source>
</evidence>
<keyword evidence="13" id="KW-1185">Reference proteome</keyword>
<dbReference type="InterPro" id="IPR010065">
    <property type="entry name" value="AA_ABC_transptr_permease_3TM"/>
</dbReference>
<dbReference type="GO" id="GO:0043190">
    <property type="term" value="C:ATP-binding cassette (ABC) transporter complex"/>
    <property type="evidence" value="ECO:0007669"/>
    <property type="project" value="InterPro"/>
</dbReference>
<comment type="subcellular location">
    <subcellularLocation>
        <location evidence="1">Cell membrane</location>
        <topology evidence="1">Multi-pass membrane protein</topology>
    </subcellularLocation>
</comment>
<dbReference type="SUPFAM" id="SSF161098">
    <property type="entry name" value="MetI-like"/>
    <property type="match status" value="1"/>
</dbReference>
<dbReference type="Gene3D" id="1.10.3720.10">
    <property type="entry name" value="MetI-like"/>
    <property type="match status" value="1"/>
</dbReference>
<dbReference type="PANTHER" id="PTHR35936:SF38">
    <property type="entry name" value="GLUTAMINE-BINDING PERIPLASMIC PROTEIN"/>
    <property type="match status" value="1"/>
</dbReference>
<comment type="similarity">
    <text evidence="2">Belongs to the glutamate-gated ion channel (TC 1.A.10.1) family.</text>
</comment>
<evidence type="ECO:0000256" key="1">
    <source>
        <dbReference type="ARBA" id="ARBA00004651"/>
    </source>
</evidence>
<dbReference type="SUPFAM" id="SSF53850">
    <property type="entry name" value="Periplasmic binding protein-like II"/>
    <property type="match status" value="2"/>
</dbReference>
<dbReference type="eggNOG" id="ENOG502TJZ8">
    <property type="taxonomic scope" value="Eukaryota"/>
</dbReference>
<dbReference type="HOGENOM" id="CLU_019602_20_0_1"/>
<dbReference type="Pfam" id="PF00528">
    <property type="entry name" value="BPD_transp_1"/>
    <property type="match status" value="1"/>
</dbReference>
<dbReference type="SMART" id="SM00062">
    <property type="entry name" value="PBPb"/>
    <property type="match status" value="2"/>
</dbReference>
<dbReference type="STRING" id="31234.E3NUM6"/>
<keyword evidence="6" id="KW-0732">Signal</keyword>
<dbReference type="Proteomes" id="UP000008281">
    <property type="component" value="Unassembled WGS sequence"/>
</dbReference>
<dbReference type="SMART" id="SM00079">
    <property type="entry name" value="PBPe"/>
    <property type="match status" value="1"/>
</dbReference>
<dbReference type="EMBL" id="DS270607">
    <property type="protein sequence ID" value="EFO95987.1"/>
    <property type="molecule type" value="Genomic_DNA"/>
</dbReference>
<evidence type="ECO:0000313" key="13">
    <source>
        <dbReference type="Proteomes" id="UP000008281"/>
    </source>
</evidence>
<evidence type="ECO:0000256" key="3">
    <source>
        <dbReference type="ARBA" id="ARBA00022448"/>
    </source>
</evidence>
<evidence type="ECO:0000256" key="5">
    <source>
        <dbReference type="ARBA" id="ARBA00022692"/>
    </source>
</evidence>
<feature type="region of interest" description="Disordered" evidence="9">
    <location>
        <begin position="1"/>
        <end position="25"/>
    </location>
</feature>
<evidence type="ECO:0000256" key="10">
    <source>
        <dbReference type="SAM" id="Phobius"/>
    </source>
</evidence>
<sequence>MCLPWTHGPQTAEPPTKEQPSVHQSKHPFSLRLAIGAVIAGLVMLVAGSAAQAAPPSAGPAHAAPAKTADLKGKKFVIATDTTFAPFEFREGGKLVGIDMDLLNAIAEKEDFQVEIQSLGFQAAVSAVTSGQADGVIAGMSITDERKQTFDFSDPYFDSGVQMAVAKNSDVKGYDDLKGKTVVAKGGSEGESEAKKLSEKYGFTVKALDQSTSLIESVKNGSAAAVFDDYPVLKYGIAQGNGLKVVTDKIPGGQYGFAVAKGKNADLLAAFDEGLAALKSDGSYDKVLEKYLGTGGTAGSGGEAPAAMDLGGKKFTIATDTTFAPFEFRKDGKLVGIDMDLLNRIAKEENFQVDVQSLGFQAAVSAVTSGQADGVIAGMSITDERKQTFDFSDPYFDSGVQMAVAKNSDVKGYEDLKGKTVVAKGGSEGESEAKKLSEKYGFTVKALDQSTSLIESVKNGSAAAVFDDYPVLKYGIEQGNGLKVVTAKIPGGQYGFAVAKGKNADLLEAFNNGLARMKADGSYAKTLETYLGKDTSATADGGAKAQPGFIQLFVDSMPALGEGLWNTLRITMMAFIIAMVLGLIFGFMKISTSRTLRGIAAVYVAVFRGTPVLVWAFLFYFGLPQLTGVTGNVFWAGTATLALNSGAYLTEIVRGGLQAVDPGQMEAARSLGLGWGKSMQRVVVPQAVKISTPAIINQFVITLKDSSLLLTIGFAELLYQAQQIYAANYRTTEMLIIVGIMYFVVITLLTCVANIVDRKVNK</sequence>
<keyword evidence="3" id="KW-0813">Transport</keyword>
<dbReference type="Pfam" id="PF00497">
    <property type="entry name" value="SBP_bac_3"/>
    <property type="match status" value="2"/>
</dbReference>
<dbReference type="CDD" id="cd13619">
    <property type="entry name" value="PBP2_GlnP"/>
    <property type="match status" value="1"/>
</dbReference>
<dbReference type="CDD" id="cd06261">
    <property type="entry name" value="TM_PBP2"/>
    <property type="match status" value="1"/>
</dbReference>
<feature type="transmembrane region" description="Helical" evidence="10">
    <location>
        <begin position="600"/>
        <end position="623"/>
    </location>
</feature>
<accession>E3NUM6</accession>
<proteinExistence type="inferred from homology"/>